<reference evidence="1 2" key="1">
    <citation type="submission" date="2023-07" db="EMBL/GenBank/DDBJ databases">
        <title>Sorghum-associated microbial communities from plants grown in Nebraska, USA.</title>
        <authorList>
            <person name="Schachtman D."/>
        </authorList>
    </citation>
    <scope>NUCLEOTIDE SEQUENCE [LARGE SCALE GENOMIC DNA]</scope>
    <source>
        <strain evidence="1 2">BE167</strain>
    </source>
</reference>
<dbReference type="Proteomes" id="UP001252243">
    <property type="component" value="Unassembled WGS sequence"/>
</dbReference>
<evidence type="ECO:0000313" key="1">
    <source>
        <dbReference type="EMBL" id="MDR7083153.1"/>
    </source>
</evidence>
<name>A0ABU1UDC9_9MICC</name>
<sequence>MGTWGPAIFSNDTAPDGREDFRDLVAKGATPAEATEKILAEYGVGILGDPDNNDLWLGLAATQHKTGHIVPEVIDRALAIAESPQELERWAPGDRKGRLRALTRLRETLRTAPPPPRKLRPRPVATTALEIGQHQLFSHIESGSQFLLRVVGFHEDQGGRSAVYTLLAWDGSDDGLRHPQDLLPLRRRPAAHRYAPQVHCFGLMLCAPRPRKEHLRDLEPRFSGEGLPIRERGLLVTAWASLPKVVIDCAVSVPRTVHETNT</sequence>
<evidence type="ECO:0008006" key="3">
    <source>
        <dbReference type="Google" id="ProtNLM"/>
    </source>
</evidence>
<organism evidence="1 2">
    <name type="scientific">Arthrobacter ginsengisoli</name>
    <dbReference type="NCBI Taxonomy" id="1356565"/>
    <lineage>
        <taxon>Bacteria</taxon>
        <taxon>Bacillati</taxon>
        <taxon>Actinomycetota</taxon>
        <taxon>Actinomycetes</taxon>
        <taxon>Micrococcales</taxon>
        <taxon>Micrococcaceae</taxon>
        <taxon>Arthrobacter</taxon>
    </lineage>
</organism>
<dbReference type="RefSeq" id="WP_310057423.1">
    <property type="nucleotide sequence ID" value="NZ_JAVDVQ010000009.1"/>
</dbReference>
<accession>A0ABU1UDC9</accession>
<evidence type="ECO:0000313" key="2">
    <source>
        <dbReference type="Proteomes" id="UP001252243"/>
    </source>
</evidence>
<gene>
    <name evidence="1" type="ORF">J2X01_002446</name>
</gene>
<protein>
    <recommendedName>
        <fullName evidence="3">DUF4259 domain-containing protein</fullName>
    </recommendedName>
</protein>
<comment type="caution">
    <text evidence="1">The sequence shown here is derived from an EMBL/GenBank/DDBJ whole genome shotgun (WGS) entry which is preliminary data.</text>
</comment>
<dbReference type="EMBL" id="JAVDVQ010000009">
    <property type="protein sequence ID" value="MDR7083153.1"/>
    <property type="molecule type" value="Genomic_DNA"/>
</dbReference>
<proteinExistence type="predicted"/>
<keyword evidence="2" id="KW-1185">Reference proteome</keyword>